<feature type="region of interest" description="Disordered" evidence="1">
    <location>
        <begin position="35"/>
        <end position="68"/>
    </location>
</feature>
<proteinExistence type="predicted"/>
<evidence type="ECO:0000313" key="2">
    <source>
        <dbReference type="EMBL" id="KAG2649786.1"/>
    </source>
</evidence>
<feature type="compositionally biased region" description="Basic residues" evidence="1">
    <location>
        <begin position="35"/>
        <end position="49"/>
    </location>
</feature>
<gene>
    <name evidence="2" type="ORF">PVAP13_1NG132400</name>
</gene>
<organism evidence="2 3">
    <name type="scientific">Panicum virgatum</name>
    <name type="common">Blackwell switchgrass</name>
    <dbReference type="NCBI Taxonomy" id="38727"/>
    <lineage>
        <taxon>Eukaryota</taxon>
        <taxon>Viridiplantae</taxon>
        <taxon>Streptophyta</taxon>
        <taxon>Embryophyta</taxon>
        <taxon>Tracheophyta</taxon>
        <taxon>Spermatophyta</taxon>
        <taxon>Magnoliopsida</taxon>
        <taxon>Liliopsida</taxon>
        <taxon>Poales</taxon>
        <taxon>Poaceae</taxon>
        <taxon>PACMAD clade</taxon>
        <taxon>Panicoideae</taxon>
        <taxon>Panicodae</taxon>
        <taxon>Paniceae</taxon>
        <taxon>Panicinae</taxon>
        <taxon>Panicum</taxon>
        <taxon>Panicum sect. Hiantes</taxon>
    </lineage>
</organism>
<reference evidence="2" key="1">
    <citation type="submission" date="2020-05" db="EMBL/GenBank/DDBJ databases">
        <title>WGS assembly of Panicum virgatum.</title>
        <authorList>
            <person name="Lovell J.T."/>
            <person name="Jenkins J."/>
            <person name="Shu S."/>
            <person name="Juenger T.E."/>
            <person name="Schmutz J."/>
        </authorList>
    </citation>
    <scope>NUCLEOTIDE SEQUENCE</scope>
    <source>
        <strain evidence="2">AP13</strain>
    </source>
</reference>
<evidence type="ECO:0000313" key="3">
    <source>
        <dbReference type="Proteomes" id="UP000823388"/>
    </source>
</evidence>
<evidence type="ECO:0000256" key="1">
    <source>
        <dbReference type="SAM" id="MobiDB-lite"/>
    </source>
</evidence>
<dbReference type="EMBL" id="CM029038">
    <property type="protein sequence ID" value="KAG2649786.1"/>
    <property type="molecule type" value="Genomic_DNA"/>
</dbReference>
<comment type="caution">
    <text evidence="2">The sequence shown here is derived from an EMBL/GenBank/DDBJ whole genome shotgun (WGS) entry which is preliminary data.</text>
</comment>
<sequence length="108" mass="11749">MGGVDPPPPFGAAAPVPHAALQRRCRAPLPLQCSHVKRHRRSRRRRLARSPHPCGPSAAGSACTGRRRSPGLLALVSSTPKHRRLPKGTPCAARWWSRWPVTATESGR</sequence>
<accession>A0A8T0WVX0</accession>
<keyword evidence="3" id="KW-1185">Reference proteome</keyword>
<dbReference type="AlphaFoldDB" id="A0A8T0WVX0"/>
<protein>
    <submittedName>
        <fullName evidence="2">Uncharacterized protein</fullName>
    </submittedName>
</protein>
<dbReference type="Proteomes" id="UP000823388">
    <property type="component" value="Chromosome 1N"/>
</dbReference>
<name>A0A8T0WVX0_PANVG</name>